<feature type="region of interest" description="Disordered" evidence="1">
    <location>
        <begin position="271"/>
        <end position="300"/>
    </location>
</feature>
<feature type="region of interest" description="Disordered" evidence="1">
    <location>
        <begin position="314"/>
        <end position="349"/>
    </location>
</feature>
<feature type="compositionally biased region" description="Polar residues" evidence="1">
    <location>
        <begin position="843"/>
        <end position="852"/>
    </location>
</feature>
<dbReference type="Proteomes" id="UP000283895">
    <property type="component" value="Unassembled WGS sequence"/>
</dbReference>
<feature type="compositionally biased region" description="Polar residues" evidence="1">
    <location>
        <begin position="319"/>
        <end position="339"/>
    </location>
</feature>
<feature type="region of interest" description="Disordered" evidence="1">
    <location>
        <begin position="504"/>
        <end position="567"/>
    </location>
</feature>
<comment type="caution">
    <text evidence="2">The sequence shown here is derived from an EMBL/GenBank/DDBJ whole genome shotgun (WGS) entry which is preliminary data.</text>
</comment>
<feature type="compositionally biased region" description="Basic and acidic residues" evidence="1">
    <location>
        <begin position="273"/>
        <end position="290"/>
    </location>
</feature>
<feature type="compositionally biased region" description="Polar residues" evidence="1">
    <location>
        <begin position="29"/>
        <end position="39"/>
    </location>
</feature>
<evidence type="ECO:0008006" key="4">
    <source>
        <dbReference type="Google" id="ProtNLM"/>
    </source>
</evidence>
<feature type="region of interest" description="Disordered" evidence="1">
    <location>
        <begin position="16"/>
        <end position="77"/>
    </location>
</feature>
<feature type="compositionally biased region" description="Low complexity" evidence="1">
    <location>
        <begin position="507"/>
        <end position="523"/>
    </location>
</feature>
<feature type="compositionally biased region" description="Low complexity" evidence="1">
    <location>
        <begin position="759"/>
        <end position="778"/>
    </location>
</feature>
<proteinExistence type="predicted"/>
<name>A0A423VL13_9PEZI</name>
<dbReference type="PANTHER" id="PTHR38166">
    <property type="entry name" value="C2H2-TYPE DOMAIN-CONTAINING PROTEIN-RELATED"/>
    <property type="match status" value="1"/>
</dbReference>
<sequence length="929" mass="102060">MVSQWSLQELLDLEQHRDLNSGVQPLKPNDSSPSGSKPHNPSPSGSSVSNSTNTPQLSEPNNYSRSGSSLSNLSNTTQPSDYSGYSYGYSNLINTPEYYETSVHLSEHSTYPGVKDLIDPAEILNAPGPPYPRSLWDNGSGSKTSIGPEWFYDDQFHLSDLVDFFSLELNTNGYSGVNTPPNESDFLLCGGAGAPKPIAELEERPIGNTDILTGPSTPTCCLHPGRCNAGLGDPNPDTRWHTTKTTGTSIASKGLGVTPGYDAPAKNAFRYRSRSEPPPERHVSSKEHFSRCSNMSAPKGVGLDSIQREARPSPFAFEDSSNPPVTGERQLQSTRTITPHPNEFDSGFFGSPVRCDGTLGMFTESLSRATAQVCGRLHPQAGQPSRSPPSSFQPSAYTRTHGRASEGGEPIHPSLESWDSYTDIDSSERRFSTSTSPWRVDRTTQDPSVATESPASSDTAMTDDTVQWISDYRFTMDSSHPFLSVEVHAVREVVKRFLQWNLGGGSATASGSSSQSTPASSQTQKEEKGKNPQKRPARDDDELGEDGKDEPPPKKRSRKKVSHGQPRLACHFQKRFPEQHPMCGGWLLISHVKQHLRLKHTRSPYYCPRCNTEFKTEEERDEHIELIISSPCQKRTYDTSTEISARVAKQLQKRVESASGLHEQWSSVWDTIFPDVVRPATCTYDICSELPVQVLGLYSYLETEGPGTVISVLQRHGLGIGVENLQQILPDQQTYIRRVLFQACREICQNWQAQREQASSSTSSLSSSSPANQPISPSTPTHMNNDSNITGELTQASVEPNSRSGMNSATYTPNSISNEGDTAMNLPVETSSRQNNRRVSEPGAQSQPSYITPHSPVPILDLNSNEDRFSWHASTATDGGVVLDGSTPQDRTLSTLQYPVEDSHLADTIFDFDLPMLQNFNPGTEEVIL</sequence>
<dbReference type="EMBL" id="LKEA01000054">
    <property type="protein sequence ID" value="ROV91706.1"/>
    <property type="molecule type" value="Genomic_DNA"/>
</dbReference>
<dbReference type="PANTHER" id="PTHR38166:SF1">
    <property type="entry name" value="C2H2-TYPE DOMAIN-CONTAINING PROTEIN"/>
    <property type="match status" value="1"/>
</dbReference>
<evidence type="ECO:0000256" key="1">
    <source>
        <dbReference type="SAM" id="MobiDB-lite"/>
    </source>
</evidence>
<accession>A0A423VL13</accession>
<reference evidence="2 3" key="1">
    <citation type="submission" date="2015-09" db="EMBL/GenBank/DDBJ databases">
        <title>Host preference determinants of Valsa canker pathogens revealed by comparative genomics.</title>
        <authorList>
            <person name="Yin Z."/>
            <person name="Huang L."/>
        </authorList>
    </citation>
    <scope>NUCLEOTIDE SEQUENCE [LARGE SCALE GENOMIC DNA]</scope>
    <source>
        <strain evidence="2 3">03-1</strain>
    </source>
</reference>
<dbReference type="STRING" id="356882.A0A423VL13"/>
<dbReference type="OrthoDB" id="3521097at2759"/>
<evidence type="ECO:0000313" key="3">
    <source>
        <dbReference type="Proteomes" id="UP000283895"/>
    </source>
</evidence>
<feature type="compositionally biased region" description="Low complexity" evidence="1">
    <location>
        <begin position="383"/>
        <end position="395"/>
    </location>
</feature>
<protein>
    <recommendedName>
        <fullName evidence="4">C2H2-type domain-containing protein</fullName>
    </recommendedName>
</protein>
<feature type="compositionally biased region" description="Low complexity" evidence="1">
    <location>
        <begin position="42"/>
        <end position="77"/>
    </location>
</feature>
<evidence type="ECO:0000313" key="2">
    <source>
        <dbReference type="EMBL" id="ROV91706.1"/>
    </source>
</evidence>
<feature type="region of interest" description="Disordered" evidence="1">
    <location>
        <begin position="378"/>
        <end position="462"/>
    </location>
</feature>
<gene>
    <name evidence="2" type="ORF">VMCG_09240</name>
</gene>
<organism evidence="2 3">
    <name type="scientific">Cytospora schulzeri</name>
    <dbReference type="NCBI Taxonomy" id="448051"/>
    <lineage>
        <taxon>Eukaryota</taxon>
        <taxon>Fungi</taxon>
        <taxon>Dikarya</taxon>
        <taxon>Ascomycota</taxon>
        <taxon>Pezizomycotina</taxon>
        <taxon>Sordariomycetes</taxon>
        <taxon>Sordariomycetidae</taxon>
        <taxon>Diaporthales</taxon>
        <taxon>Cytosporaceae</taxon>
        <taxon>Cytospora</taxon>
    </lineage>
</organism>
<feature type="compositionally biased region" description="Polar residues" evidence="1">
    <location>
        <begin position="445"/>
        <end position="462"/>
    </location>
</feature>
<feature type="compositionally biased region" description="Polar residues" evidence="1">
    <location>
        <begin position="779"/>
        <end position="820"/>
    </location>
</feature>
<keyword evidence="3" id="KW-1185">Reference proteome</keyword>
<dbReference type="AlphaFoldDB" id="A0A423VL13"/>
<feature type="region of interest" description="Disordered" evidence="1">
    <location>
        <begin position="759"/>
        <end position="857"/>
    </location>
</feature>